<dbReference type="Gene3D" id="3.40.1760.10">
    <property type="entry name" value="YfbM-like super family"/>
    <property type="match status" value="1"/>
</dbReference>
<dbReference type="InterPro" id="IPR035944">
    <property type="entry name" value="YfbM-like_sf"/>
</dbReference>
<evidence type="ECO:0000313" key="2">
    <source>
        <dbReference type="Proteomes" id="UP000830236"/>
    </source>
</evidence>
<dbReference type="KEGG" id="agh:M3I41_04950"/>
<name>A0A929MGP5_9ACTO</name>
<sequence length="171" mass="19432">MGLRAGYQYLNDENLTKLKACSGDEEVFDYLEAICADSDDDFADMLDIDKMWDVLHFTLTEADDNMPEHVKPLSEAVMGATPIEDIENHVAYTDKSKIAAIVAALNAFNIDKAIEAFSMEACAVEELYPYIWDREDETEEIKEELLDCFTNMRAFYRKALETNSNVLVGIY</sequence>
<dbReference type="InterPro" id="IPR015068">
    <property type="entry name" value="DUF1877"/>
</dbReference>
<dbReference type="Pfam" id="PF08974">
    <property type="entry name" value="DUF1877"/>
    <property type="match status" value="1"/>
</dbReference>
<evidence type="ECO:0000313" key="1">
    <source>
        <dbReference type="EMBL" id="UQF78968.1"/>
    </source>
</evidence>
<dbReference type="Proteomes" id="UP000830236">
    <property type="component" value="Chromosome"/>
</dbReference>
<protein>
    <submittedName>
        <fullName evidence="1">YfbM family protein</fullName>
    </submittedName>
</protein>
<dbReference type="SUPFAM" id="SSF111069">
    <property type="entry name" value="Hypothetical protein yfbM"/>
    <property type="match status" value="1"/>
</dbReference>
<organism evidence="1 2">
    <name type="scientific">Actinomyces graevenitzii</name>
    <dbReference type="NCBI Taxonomy" id="55565"/>
    <lineage>
        <taxon>Bacteria</taxon>
        <taxon>Bacillati</taxon>
        <taxon>Actinomycetota</taxon>
        <taxon>Actinomycetes</taxon>
        <taxon>Actinomycetales</taxon>
        <taxon>Actinomycetaceae</taxon>
        <taxon>Actinomyces</taxon>
    </lineage>
</organism>
<dbReference type="EMBL" id="CP097095">
    <property type="protein sequence ID" value="UQF78968.1"/>
    <property type="molecule type" value="Genomic_DNA"/>
</dbReference>
<reference evidence="1" key="1">
    <citation type="submission" date="2022-05" db="EMBL/GenBank/DDBJ databases">
        <title>Using nanopore sequencing to obtain complete genomes from saliva samples.</title>
        <authorList>
            <person name="Baker J.L."/>
        </authorList>
    </citation>
    <scope>NUCLEOTIDE SEQUENCE</scope>
    <source>
        <strain evidence="1">JCVI-JB-Ag32</strain>
    </source>
</reference>
<accession>A0A929MGP5</accession>
<gene>
    <name evidence="1" type="ORF">M3I41_04950</name>
</gene>
<proteinExistence type="predicted"/>
<dbReference type="AlphaFoldDB" id="A0A929MGP5"/>